<dbReference type="STRING" id="272123.Anacy_4583"/>
<reference evidence="2" key="1">
    <citation type="journal article" date="2013" name="Proc. Natl. Acad. Sci. U.S.A.">
        <title>Improving the coverage of the cyanobacterial phylum using diversity-driven genome sequencing.</title>
        <authorList>
            <person name="Shih P.M."/>
            <person name="Wu D."/>
            <person name="Latifi A."/>
            <person name="Axen S.D."/>
            <person name="Fewer D.P."/>
            <person name="Talla E."/>
            <person name="Calteau A."/>
            <person name="Cai F."/>
            <person name="Tandeau de Marsac N."/>
            <person name="Rippka R."/>
            <person name="Herdman M."/>
            <person name="Sivonen K."/>
            <person name="Coursin T."/>
            <person name="Laurent T."/>
            <person name="Goodwin L."/>
            <person name="Nolan M."/>
            <person name="Davenport K.W."/>
            <person name="Han C.S."/>
            <person name="Rubin E.M."/>
            <person name="Eisen J.A."/>
            <person name="Woyke T."/>
            <person name="Gugger M."/>
            <person name="Kerfeld C.A."/>
        </authorList>
    </citation>
    <scope>NUCLEOTIDE SEQUENCE [LARGE SCALE GENOMIC DNA]</scope>
    <source>
        <strain evidence="2">ATCC 27899 / PCC 7122</strain>
    </source>
</reference>
<dbReference type="HOGENOM" id="CLU_1233984_0_0_3"/>
<gene>
    <name evidence="1" type="ordered locus">Anacy_4583</name>
</gene>
<name>K9ZNN0_ANACC</name>
<dbReference type="Proteomes" id="UP000010474">
    <property type="component" value="Chromosome"/>
</dbReference>
<accession>K9ZNN0</accession>
<dbReference type="PATRIC" id="fig|272123.3.peg.4992"/>
<dbReference type="OrthoDB" id="561288at2"/>
<keyword evidence="2" id="KW-1185">Reference proteome</keyword>
<proteinExistence type="predicted"/>
<dbReference type="AlphaFoldDB" id="K9ZNN0"/>
<evidence type="ECO:0000313" key="2">
    <source>
        <dbReference type="Proteomes" id="UP000010474"/>
    </source>
</evidence>
<dbReference type="RefSeq" id="WP_015216551.1">
    <property type="nucleotide sequence ID" value="NC_019771.1"/>
</dbReference>
<dbReference type="EMBL" id="CP003659">
    <property type="protein sequence ID" value="AFZ59935.1"/>
    <property type="molecule type" value="Genomic_DNA"/>
</dbReference>
<evidence type="ECO:0000313" key="1">
    <source>
        <dbReference type="EMBL" id="AFZ59935.1"/>
    </source>
</evidence>
<organism evidence="1 2">
    <name type="scientific">Anabaena cylindrica (strain ATCC 27899 / PCC 7122)</name>
    <dbReference type="NCBI Taxonomy" id="272123"/>
    <lineage>
        <taxon>Bacteria</taxon>
        <taxon>Bacillati</taxon>
        <taxon>Cyanobacteriota</taxon>
        <taxon>Cyanophyceae</taxon>
        <taxon>Nostocales</taxon>
        <taxon>Nostocaceae</taxon>
        <taxon>Anabaena</taxon>
    </lineage>
</organism>
<protein>
    <submittedName>
        <fullName evidence="1">Uncharacterized protein</fullName>
    </submittedName>
</protein>
<sequence length="224" mass="25943">MVQQMLKRLIQWLKKFFQPFFRNKQNFIPLTKDVQKEVAPLLSDTDLEFLFTELLAGVHQARGQAWAQNWLHKIEHRVTTQRWLDWLKQFGEKLLTSRTPNNELAARLVQLGELDIGEIGDLAYDIGMQLLTRNQGEPIWEYDGPDTISPTTSASSITYVVSTEADDGNFLDEEYQTLTWDELFVMLQEDQSLRQQIAQDLAIETDDPEIIIQTLLNQSQTSVE</sequence>
<dbReference type="eggNOG" id="COG0457">
    <property type="taxonomic scope" value="Bacteria"/>
</dbReference>
<dbReference type="KEGG" id="acy:Anacy_4583"/>